<dbReference type="InterPro" id="IPR019734">
    <property type="entry name" value="TPR_rpt"/>
</dbReference>
<keyword evidence="2" id="KW-0732">Signal</keyword>
<feature type="repeat" description="TPR" evidence="1">
    <location>
        <begin position="352"/>
        <end position="385"/>
    </location>
</feature>
<dbReference type="Gene3D" id="1.25.40.10">
    <property type="entry name" value="Tetratricopeptide repeat domain"/>
    <property type="match status" value="1"/>
</dbReference>
<accession>A0A1W1ZFF5</accession>
<dbReference type="Proteomes" id="UP000192360">
    <property type="component" value="Unassembled WGS sequence"/>
</dbReference>
<dbReference type="STRING" id="504486.SAMN05660703_1428"/>
<evidence type="ECO:0000313" key="4">
    <source>
        <dbReference type="Proteomes" id="UP000192360"/>
    </source>
</evidence>
<dbReference type="OrthoDB" id="1079187at2"/>
<dbReference type="Pfam" id="PF13715">
    <property type="entry name" value="CarbopepD_reg_2"/>
    <property type="match status" value="1"/>
</dbReference>
<dbReference type="InterPro" id="IPR037066">
    <property type="entry name" value="Plug_dom_sf"/>
</dbReference>
<dbReference type="PROSITE" id="PS50005">
    <property type="entry name" value="TPR"/>
    <property type="match status" value="1"/>
</dbReference>
<keyword evidence="1" id="KW-0802">TPR repeat</keyword>
<dbReference type="SUPFAM" id="SSF48452">
    <property type="entry name" value="TPR-like"/>
    <property type="match status" value="1"/>
</dbReference>
<feature type="signal peptide" evidence="2">
    <location>
        <begin position="1"/>
        <end position="20"/>
    </location>
</feature>
<name>A0A1W1ZFF5_9FLAO</name>
<dbReference type="SUPFAM" id="SSF49464">
    <property type="entry name" value="Carboxypeptidase regulatory domain-like"/>
    <property type="match status" value="1"/>
</dbReference>
<keyword evidence="4" id="KW-1185">Reference proteome</keyword>
<evidence type="ECO:0000256" key="2">
    <source>
        <dbReference type="SAM" id="SignalP"/>
    </source>
</evidence>
<organism evidence="3 4">
    <name type="scientific">Cellulophaga tyrosinoxydans</name>
    <dbReference type="NCBI Taxonomy" id="504486"/>
    <lineage>
        <taxon>Bacteria</taxon>
        <taxon>Pseudomonadati</taxon>
        <taxon>Bacteroidota</taxon>
        <taxon>Flavobacteriia</taxon>
        <taxon>Flavobacteriales</taxon>
        <taxon>Flavobacteriaceae</taxon>
        <taxon>Cellulophaga</taxon>
    </lineage>
</organism>
<dbReference type="AlphaFoldDB" id="A0A1W1ZFF5"/>
<dbReference type="EMBL" id="FWXO01000001">
    <property type="protein sequence ID" value="SMC46902.1"/>
    <property type="molecule type" value="Genomic_DNA"/>
</dbReference>
<proteinExistence type="predicted"/>
<protein>
    <submittedName>
        <fullName evidence="3">CarboxypepD_reg-like domain-containing protein</fullName>
    </submittedName>
</protein>
<evidence type="ECO:0000313" key="3">
    <source>
        <dbReference type="EMBL" id="SMC46902.1"/>
    </source>
</evidence>
<dbReference type="InterPro" id="IPR011990">
    <property type="entry name" value="TPR-like_helical_dom_sf"/>
</dbReference>
<reference evidence="4" key="1">
    <citation type="submission" date="2017-04" db="EMBL/GenBank/DDBJ databases">
        <authorList>
            <person name="Varghese N."/>
            <person name="Submissions S."/>
        </authorList>
    </citation>
    <scope>NUCLEOTIDE SEQUENCE [LARGE SCALE GENOMIC DNA]</scope>
    <source>
        <strain evidence="4">DSM 21164</strain>
    </source>
</reference>
<feature type="chain" id="PRO_5011963896" evidence="2">
    <location>
        <begin position="21"/>
        <end position="585"/>
    </location>
</feature>
<dbReference type="Gene3D" id="2.170.130.10">
    <property type="entry name" value="TonB-dependent receptor, plug domain"/>
    <property type="match status" value="1"/>
</dbReference>
<sequence length="585" mass="67016">MKNLKLIILFILNPITILFAQDETQKVTGFITSSSKPLANVEVAIKNHQKVVISDSRGRYETKVAPKQTLVFTSLGMKPVEIIIEDVTEVLNVNMVSKVENLKEVIVSKERVSKRKKMEERYVFDKNIFNTAYGYINARNSGHRVMTFDETDFEGTGAIDIFDFIQKFTSARVAVNESGTSEVILRYLPTLVKTPAPAGYDIDGSVTRDFPIHMSITDIKKLAIIYGPAISLRYGKTGLGGMIIINTKTANYKSDPDSPDQLYDYAKLRGDKYRGNAVPFPQNSYSEVYLSGIINSKTREEAVKNFVSEKDNFKHLPFYLFDVASYFKSAWGDHITKNIIYNEIEEIHGDNANVLKVLAYHFEIEGDTARAVDLYEKLLVLRPSYAQSYRDLANIYSENTLFTKAASIYSRYESHIRKDSTHGLSEIDSIIRTESKNFVILHGEKIAKDISKQVYKDTWPVRLLLEWSHTDAEFEVQLVHSNNNYTVNSNTMDERPDLMKKQKQIGYSSKQFYIDDIANGNWQINMKYFGNRTFEPTYIKATLFHNYNNSKKQSKQVKVFKFSEINQNFKILEITLDQTLLTMGD</sequence>
<dbReference type="RefSeq" id="WP_084060671.1">
    <property type="nucleotide sequence ID" value="NZ_FWXO01000001.1"/>
</dbReference>
<gene>
    <name evidence="3" type="ORF">SAMN05660703_1428</name>
</gene>
<evidence type="ECO:0000256" key="1">
    <source>
        <dbReference type="PROSITE-ProRule" id="PRU00339"/>
    </source>
</evidence>
<dbReference type="InterPro" id="IPR008969">
    <property type="entry name" value="CarboxyPept-like_regulatory"/>
</dbReference>